<evidence type="ECO:0000313" key="2">
    <source>
        <dbReference type="EMBL" id="KAJ3484322.1"/>
    </source>
</evidence>
<accession>A0AAD5YDM8</accession>
<protein>
    <submittedName>
        <fullName evidence="2">Uncharacterized protein</fullName>
    </submittedName>
</protein>
<dbReference type="EMBL" id="JANAWD010000194">
    <property type="protein sequence ID" value="KAJ3484322.1"/>
    <property type="molecule type" value="Genomic_DNA"/>
</dbReference>
<sequence length="176" mass="19543">MASQRAVTLSPNVNATLGAVFIGNIAVSVLFGITSFQTTAYFHRYPNDKSATKILVMILWILDFLHFFMITHAYYYYDVTNYMNPAAMGDVTWSLVAHVIAEVFSDATVRGIFAYRIWKLSGRNLPLVFTIVIATIAVFAGGIMFAIRLSVNTTEPSSTMVADHQNQGADFTLDRP</sequence>
<gene>
    <name evidence="2" type="ORF">NLI96_g5727</name>
</gene>
<keyword evidence="1" id="KW-0812">Transmembrane</keyword>
<dbReference type="PANTHER" id="PTHR40465:SF1">
    <property type="entry name" value="DUF6534 DOMAIN-CONTAINING PROTEIN"/>
    <property type="match status" value="1"/>
</dbReference>
<dbReference type="AlphaFoldDB" id="A0AAD5YDM8"/>
<evidence type="ECO:0000256" key="1">
    <source>
        <dbReference type="SAM" id="Phobius"/>
    </source>
</evidence>
<reference evidence="2" key="1">
    <citation type="submission" date="2022-07" db="EMBL/GenBank/DDBJ databases">
        <title>Genome Sequence of Physisporinus lineatus.</title>
        <authorList>
            <person name="Buettner E."/>
        </authorList>
    </citation>
    <scope>NUCLEOTIDE SEQUENCE</scope>
    <source>
        <strain evidence="2">VT162</strain>
    </source>
</reference>
<proteinExistence type="predicted"/>
<dbReference type="Proteomes" id="UP001212997">
    <property type="component" value="Unassembled WGS sequence"/>
</dbReference>
<keyword evidence="3" id="KW-1185">Reference proteome</keyword>
<feature type="transmembrane region" description="Helical" evidence="1">
    <location>
        <begin position="54"/>
        <end position="75"/>
    </location>
</feature>
<comment type="caution">
    <text evidence="2">The sequence shown here is derived from an EMBL/GenBank/DDBJ whole genome shotgun (WGS) entry which is preliminary data.</text>
</comment>
<feature type="transmembrane region" description="Helical" evidence="1">
    <location>
        <begin position="95"/>
        <end position="113"/>
    </location>
</feature>
<organism evidence="2 3">
    <name type="scientific">Meripilus lineatus</name>
    <dbReference type="NCBI Taxonomy" id="2056292"/>
    <lineage>
        <taxon>Eukaryota</taxon>
        <taxon>Fungi</taxon>
        <taxon>Dikarya</taxon>
        <taxon>Basidiomycota</taxon>
        <taxon>Agaricomycotina</taxon>
        <taxon>Agaricomycetes</taxon>
        <taxon>Polyporales</taxon>
        <taxon>Meripilaceae</taxon>
        <taxon>Meripilus</taxon>
    </lineage>
</organism>
<dbReference type="PANTHER" id="PTHR40465">
    <property type="entry name" value="CHROMOSOME 1, WHOLE GENOME SHOTGUN SEQUENCE"/>
    <property type="match status" value="1"/>
</dbReference>
<keyword evidence="1" id="KW-0472">Membrane</keyword>
<evidence type="ECO:0000313" key="3">
    <source>
        <dbReference type="Proteomes" id="UP001212997"/>
    </source>
</evidence>
<feature type="transmembrane region" description="Helical" evidence="1">
    <location>
        <begin position="125"/>
        <end position="147"/>
    </location>
</feature>
<keyword evidence="1" id="KW-1133">Transmembrane helix</keyword>
<name>A0AAD5YDM8_9APHY</name>
<feature type="transmembrane region" description="Helical" evidence="1">
    <location>
        <begin position="20"/>
        <end position="42"/>
    </location>
</feature>